<evidence type="ECO:0000256" key="10">
    <source>
        <dbReference type="SAM" id="MobiDB-lite"/>
    </source>
</evidence>
<organism evidence="12 13">
    <name type="scientific">Ascobolus immersus RN42</name>
    <dbReference type="NCBI Taxonomy" id="1160509"/>
    <lineage>
        <taxon>Eukaryota</taxon>
        <taxon>Fungi</taxon>
        <taxon>Dikarya</taxon>
        <taxon>Ascomycota</taxon>
        <taxon>Pezizomycotina</taxon>
        <taxon>Pezizomycetes</taxon>
        <taxon>Pezizales</taxon>
        <taxon>Ascobolaceae</taxon>
        <taxon>Ascobolus</taxon>
    </lineage>
</organism>
<dbReference type="SUPFAM" id="SSF52833">
    <property type="entry name" value="Thioredoxin-like"/>
    <property type="match status" value="1"/>
</dbReference>
<keyword evidence="13" id="KW-1185">Reference proteome</keyword>
<keyword evidence="6" id="KW-0676">Redox-active center</keyword>
<dbReference type="InterPro" id="IPR000866">
    <property type="entry name" value="AhpC/TSA"/>
</dbReference>
<feature type="compositionally biased region" description="Low complexity" evidence="10">
    <location>
        <begin position="35"/>
        <end position="47"/>
    </location>
</feature>
<evidence type="ECO:0000259" key="11">
    <source>
        <dbReference type="PROSITE" id="PS51352"/>
    </source>
</evidence>
<dbReference type="InterPro" id="IPR036249">
    <property type="entry name" value="Thioredoxin-like_sf"/>
</dbReference>
<evidence type="ECO:0000256" key="5">
    <source>
        <dbReference type="ARBA" id="ARBA00023157"/>
    </source>
</evidence>
<evidence type="ECO:0000256" key="2">
    <source>
        <dbReference type="ARBA" id="ARBA00022559"/>
    </source>
</evidence>
<keyword evidence="3" id="KW-0049">Antioxidant</keyword>
<gene>
    <name evidence="12" type="ORF">BJ508DRAFT_412752</name>
</gene>
<evidence type="ECO:0000313" key="12">
    <source>
        <dbReference type="EMBL" id="RPA84353.1"/>
    </source>
</evidence>
<accession>A0A3N4IDX8</accession>
<proteinExistence type="inferred from homology"/>
<dbReference type="PROSITE" id="PS51352">
    <property type="entry name" value="THIOREDOXIN_2"/>
    <property type="match status" value="1"/>
</dbReference>
<evidence type="ECO:0000256" key="8">
    <source>
        <dbReference type="ARBA" id="ARBA00038489"/>
    </source>
</evidence>
<dbReference type="Gene3D" id="3.40.30.10">
    <property type="entry name" value="Glutaredoxin"/>
    <property type="match status" value="1"/>
</dbReference>
<keyword evidence="2" id="KW-0575">Peroxidase</keyword>
<dbReference type="Pfam" id="PF00578">
    <property type="entry name" value="AhpC-TSA"/>
    <property type="match status" value="1"/>
</dbReference>
<comment type="similarity">
    <text evidence="8">Belongs to the peroxiredoxin family. BCP/PrxQ subfamily.</text>
</comment>
<feature type="region of interest" description="Disordered" evidence="10">
    <location>
        <begin position="68"/>
        <end position="169"/>
    </location>
</feature>
<evidence type="ECO:0000256" key="6">
    <source>
        <dbReference type="ARBA" id="ARBA00023284"/>
    </source>
</evidence>
<comment type="catalytic activity">
    <reaction evidence="9">
        <text>a hydroperoxide + [thioredoxin]-dithiol = an alcohol + [thioredoxin]-disulfide + H2O</text>
        <dbReference type="Rhea" id="RHEA:62620"/>
        <dbReference type="Rhea" id="RHEA-COMP:10698"/>
        <dbReference type="Rhea" id="RHEA-COMP:10700"/>
        <dbReference type="ChEBI" id="CHEBI:15377"/>
        <dbReference type="ChEBI" id="CHEBI:29950"/>
        <dbReference type="ChEBI" id="CHEBI:30879"/>
        <dbReference type="ChEBI" id="CHEBI:35924"/>
        <dbReference type="ChEBI" id="CHEBI:50058"/>
        <dbReference type="EC" id="1.11.1.24"/>
    </reaction>
</comment>
<dbReference type="OrthoDB" id="338622at2759"/>
<reference evidence="12 13" key="1">
    <citation type="journal article" date="2018" name="Nat. Ecol. Evol.">
        <title>Pezizomycetes genomes reveal the molecular basis of ectomycorrhizal truffle lifestyle.</title>
        <authorList>
            <person name="Murat C."/>
            <person name="Payen T."/>
            <person name="Noel B."/>
            <person name="Kuo A."/>
            <person name="Morin E."/>
            <person name="Chen J."/>
            <person name="Kohler A."/>
            <person name="Krizsan K."/>
            <person name="Balestrini R."/>
            <person name="Da Silva C."/>
            <person name="Montanini B."/>
            <person name="Hainaut M."/>
            <person name="Levati E."/>
            <person name="Barry K.W."/>
            <person name="Belfiori B."/>
            <person name="Cichocki N."/>
            <person name="Clum A."/>
            <person name="Dockter R.B."/>
            <person name="Fauchery L."/>
            <person name="Guy J."/>
            <person name="Iotti M."/>
            <person name="Le Tacon F."/>
            <person name="Lindquist E.A."/>
            <person name="Lipzen A."/>
            <person name="Malagnac F."/>
            <person name="Mello A."/>
            <person name="Molinier V."/>
            <person name="Miyauchi S."/>
            <person name="Poulain J."/>
            <person name="Riccioni C."/>
            <person name="Rubini A."/>
            <person name="Sitrit Y."/>
            <person name="Splivallo R."/>
            <person name="Traeger S."/>
            <person name="Wang M."/>
            <person name="Zifcakova L."/>
            <person name="Wipf D."/>
            <person name="Zambonelli A."/>
            <person name="Paolocci F."/>
            <person name="Nowrousian M."/>
            <person name="Ottonello S."/>
            <person name="Baldrian P."/>
            <person name="Spatafora J.W."/>
            <person name="Henrissat B."/>
            <person name="Nagy L.G."/>
            <person name="Aury J.M."/>
            <person name="Wincker P."/>
            <person name="Grigoriev I.V."/>
            <person name="Bonfante P."/>
            <person name="Martin F.M."/>
        </authorList>
    </citation>
    <scope>NUCLEOTIDE SEQUENCE [LARGE SCALE GENOMIC DNA]</scope>
    <source>
        <strain evidence="12 13">RN42</strain>
    </source>
</reference>
<dbReference type="EC" id="1.11.1.24" evidence="1"/>
<name>A0A3N4IDX8_ASCIM</name>
<dbReference type="GO" id="GO:0005737">
    <property type="term" value="C:cytoplasm"/>
    <property type="evidence" value="ECO:0007669"/>
    <property type="project" value="TreeGrafter"/>
</dbReference>
<sequence length="327" mass="34668">MPMELRKRKTPPPPPPPRVKRTKSTADAKADNKPAAKAAAKPKAAPASKRVKDAVVTTAEKVVAAVEDAVAPATEDKESKATPAAAAKTAAAKKTEVKEPKEKKKTAAQEKKEKVAEEKKVAAEEKKAAAEEKKAAAAAAAEEKKDAAAAAAVEEKPVEEKKADEKPAEEKKTVTLLKVGDSIPEELAGVKTEEGESTSLKTLLEKSEKGIIVFAYPAASTPGCTKQACHFRDSHTAFTTAGYSIFGLSGDAPKKNKAFVTNQKLTYPLLCDEEYTLHEAFGIKKTSGKKTSTERSVFAVTKDGKIALLQKGTPDGTWEAAKKFAGI</sequence>
<keyword evidence="5" id="KW-1015">Disulfide bond</keyword>
<evidence type="ECO:0000256" key="1">
    <source>
        <dbReference type="ARBA" id="ARBA00013017"/>
    </source>
</evidence>
<evidence type="ECO:0000256" key="3">
    <source>
        <dbReference type="ARBA" id="ARBA00022862"/>
    </source>
</evidence>
<dbReference type="GO" id="GO:0045454">
    <property type="term" value="P:cell redox homeostasis"/>
    <property type="evidence" value="ECO:0007669"/>
    <property type="project" value="TreeGrafter"/>
</dbReference>
<dbReference type="GO" id="GO:0034599">
    <property type="term" value="P:cellular response to oxidative stress"/>
    <property type="evidence" value="ECO:0007669"/>
    <property type="project" value="TreeGrafter"/>
</dbReference>
<keyword evidence="4" id="KW-0560">Oxidoreductase</keyword>
<dbReference type="PANTHER" id="PTHR42801">
    <property type="entry name" value="THIOREDOXIN-DEPENDENT PEROXIDE REDUCTASE"/>
    <property type="match status" value="1"/>
</dbReference>
<feature type="compositionally biased region" description="Basic and acidic residues" evidence="10">
    <location>
        <begin position="93"/>
        <end position="169"/>
    </location>
</feature>
<evidence type="ECO:0000313" key="13">
    <source>
        <dbReference type="Proteomes" id="UP000275078"/>
    </source>
</evidence>
<evidence type="ECO:0000256" key="4">
    <source>
        <dbReference type="ARBA" id="ARBA00023002"/>
    </source>
</evidence>
<dbReference type="AlphaFoldDB" id="A0A3N4IDX8"/>
<dbReference type="CDD" id="cd03017">
    <property type="entry name" value="PRX_BCP"/>
    <property type="match status" value="1"/>
</dbReference>
<feature type="compositionally biased region" description="Basic and acidic residues" evidence="10">
    <location>
        <begin position="24"/>
        <end position="34"/>
    </location>
</feature>
<dbReference type="Proteomes" id="UP000275078">
    <property type="component" value="Unassembled WGS sequence"/>
</dbReference>
<dbReference type="PANTHER" id="PTHR42801:SF23">
    <property type="entry name" value="PEROXIREDOXIN DOT5"/>
    <property type="match status" value="1"/>
</dbReference>
<evidence type="ECO:0000256" key="9">
    <source>
        <dbReference type="ARBA" id="ARBA00049091"/>
    </source>
</evidence>
<dbReference type="GO" id="GO:0008379">
    <property type="term" value="F:thioredoxin peroxidase activity"/>
    <property type="evidence" value="ECO:0007669"/>
    <property type="project" value="TreeGrafter"/>
</dbReference>
<protein>
    <recommendedName>
        <fullName evidence="1">thioredoxin-dependent peroxiredoxin</fullName>
        <ecNumber evidence="1">1.11.1.24</ecNumber>
    </recommendedName>
    <alternativeName>
        <fullName evidence="7">Thioredoxin peroxidase</fullName>
    </alternativeName>
</protein>
<evidence type="ECO:0000256" key="7">
    <source>
        <dbReference type="ARBA" id="ARBA00032824"/>
    </source>
</evidence>
<dbReference type="InterPro" id="IPR013766">
    <property type="entry name" value="Thioredoxin_domain"/>
</dbReference>
<dbReference type="STRING" id="1160509.A0A3N4IDX8"/>
<dbReference type="EMBL" id="ML119659">
    <property type="protein sequence ID" value="RPA84353.1"/>
    <property type="molecule type" value="Genomic_DNA"/>
</dbReference>
<feature type="domain" description="Thioredoxin" evidence="11">
    <location>
        <begin position="177"/>
        <end position="327"/>
    </location>
</feature>
<feature type="compositionally biased region" description="Basic residues" evidence="10">
    <location>
        <begin position="1"/>
        <end position="10"/>
    </location>
</feature>
<dbReference type="InterPro" id="IPR050924">
    <property type="entry name" value="Peroxiredoxin_BCP/PrxQ"/>
</dbReference>
<feature type="compositionally biased region" description="Low complexity" evidence="10">
    <location>
        <begin position="81"/>
        <end position="92"/>
    </location>
</feature>
<feature type="region of interest" description="Disordered" evidence="10">
    <location>
        <begin position="1"/>
        <end position="53"/>
    </location>
</feature>